<dbReference type="OrthoDB" id="2562173at2"/>
<sequence length="290" mass="29876">MSSSADFSCSGGCGAISANGSPAILSTVVQNGSSIQLQGLSNILLAPGKAYLAEYNVQFSTPTAGFVLSSQLTLNGTLVPGSQTLSFPSTIPRGLTAPVSSVSGGVVFNTPPTPNPSVLQLIGYPPSGVAGSNFNTVNLRIVEVSPSGNSTTNNNAGIYGFGYADIGSQEPFHFLEAKPVNGTGIILSPSERTSILLEPNATYFASYNFVAVPGITGVSVSMVLTLNNDVLVQSYSVAPALANELSMYTSAAGSAVFNTGPEPSQILRLVNNTNRTTKFYSAVINMMQIG</sequence>
<evidence type="ECO:0000313" key="2">
    <source>
        <dbReference type="Proteomes" id="UP000318102"/>
    </source>
</evidence>
<proteinExistence type="predicted"/>
<comment type="caution">
    <text evidence="1">The sequence shown here is derived from an EMBL/GenBank/DDBJ whole genome shotgun (WGS) entry which is preliminary data.</text>
</comment>
<name>A0A559IGT9_9BACL</name>
<evidence type="ECO:0000313" key="1">
    <source>
        <dbReference type="EMBL" id="TVX86876.1"/>
    </source>
</evidence>
<gene>
    <name evidence="1" type="ORF">FPZ44_23485</name>
</gene>
<keyword evidence="2" id="KW-1185">Reference proteome</keyword>
<dbReference type="Proteomes" id="UP000318102">
    <property type="component" value="Unassembled WGS sequence"/>
</dbReference>
<organism evidence="1 2">
    <name type="scientific">Paenibacillus agilis</name>
    <dbReference type="NCBI Taxonomy" id="3020863"/>
    <lineage>
        <taxon>Bacteria</taxon>
        <taxon>Bacillati</taxon>
        <taxon>Bacillota</taxon>
        <taxon>Bacilli</taxon>
        <taxon>Bacillales</taxon>
        <taxon>Paenibacillaceae</taxon>
        <taxon>Paenibacillus</taxon>
    </lineage>
</organism>
<dbReference type="RefSeq" id="WP_144994536.1">
    <property type="nucleotide sequence ID" value="NZ_VNJK01000005.1"/>
</dbReference>
<protein>
    <submittedName>
        <fullName evidence="1">Uncharacterized protein</fullName>
    </submittedName>
</protein>
<reference evidence="1 2" key="1">
    <citation type="submission" date="2019-07" db="EMBL/GenBank/DDBJ databases">
        <authorList>
            <person name="Kim J."/>
        </authorList>
    </citation>
    <scope>NUCLEOTIDE SEQUENCE [LARGE SCALE GENOMIC DNA]</scope>
    <source>
        <strain evidence="1 2">N4</strain>
    </source>
</reference>
<dbReference type="EMBL" id="VNJK01000005">
    <property type="protein sequence ID" value="TVX86876.1"/>
    <property type="molecule type" value="Genomic_DNA"/>
</dbReference>
<dbReference type="AlphaFoldDB" id="A0A559IGT9"/>
<accession>A0A559IGT9</accession>